<name>A0A380WHZ1_AMIAI</name>
<accession>A0A380WHZ1</accession>
<protein>
    <recommendedName>
        <fullName evidence="1">DUF4440 domain-containing protein</fullName>
    </recommendedName>
</protein>
<sequence length="153" mass="16971">MTMANVGDNHLALINKLISEVERSQNERSADDFLALFRPDAVWVTAFGRRFASKAEIADFTRKVLTPDLGDQYARYDVAHVTMLRPEVAAVNIRQRPVHKDGTPIAGELEGSPLYVLVKDGGRWIIGAGQNTKVQRAAIDTQQGEINAREGRK</sequence>
<dbReference type="InterPro" id="IPR032710">
    <property type="entry name" value="NTF2-like_dom_sf"/>
</dbReference>
<dbReference type="Proteomes" id="UP000254701">
    <property type="component" value="Unassembled WGS sequence"/>
</dbReference>
<dbReference type="InterPro" id="IPR011944">
    <property type="entry name" value="Steroid_delta5-4_isomerase"/>
</dbReference>
<dbReference type="SUPFAM" id="SSF54427">
    <property type="entry name" value="NTF2-like"/>
    <property type="match status" value="1"/>
</dbReference>
<reference evidence="2 3" key="1">
    <citation type="submission" date="2018-06" db="EMBL/GenBank/DDBJ databases">
        <authorList>
            <consortium name="Pathogen Informatics"/>
            <person name="Doyle S."/>
        </authorList>
    </citation>
    <scope>NUCLEOTIDE SEQUENCE [LARGE SCALE GENOMIC DNA]</scope>
    <source>
        <strain evidence="2 3">NCTC10684</strain>
    </source>
</reference>
<dbReference type="EMBL" id="UFSM01000001">
    <property type="protein sequence ID" value="SUU87774.1"/>
    <property type="molecule type" value="Genomic_DNA"/>
</dbReference>
<feature type="domain" description="DUF4440" evidence="1">
    <location>
        <begin position="14"/>
        <end position="126"/>
    </location>
</feature>
<proteinExistence type="predicted"/>
<dbReference type="OrthoDB" id="582247at2"/>
<evidence type="ECO:0000313" key="3">
    <source>
        <dbReference type="Proteomes" id="UP000254701"/>
    </source>
</evidence>
<evidence type="ECO:0000313" key="2">
    <source>
        <dbReference type="EMBL" id="SUU87774.1"/>
    </source>
</evidence>
<dbReference type="Gene3D" id="3.10.450.50">
    <property type="match status" value="1"/>
</dbReference>
<dbReference type="AlphaFoldDB" id="A0A380WHZ1"/>
<organism evidence="2 3">
    <name type="scientific">Aminobacter aminovorans</name>
    <name type="common">Chelatobacter heintzii</name>
    <dbReference type="NCBI Taxonomy" id="83263"/>
    <lineage>
        <taxon>Bacteria</taxon>
        <taxon>Pseudomonadati</taxon>
        <taxon>Pseudomonadota</taxon>
        <taxon>Alphaproteobacteria</taxon>
        <taxon>Hyphomicrobiales</taxon>
        <taxon>Phyllobacteriaceae</taxon>
        <taxon>Aminobacter</taxon>
    </lineage>
</organism>
<dbReference type="NCBIfam" id="TIGR02246">
    <property type="entry name" value="SgcJ/EcaC family oxidoreductase"/>
    <property type="match status" value="1"/>
</dbReference>
<dbReference type="Pfam" id="PF14534">
    <property type="entry name" value="DUF4440"/>
    <property type="match status" value="1"/>
</dbReference>
<dbReference type="InterPro" id="IPR027843">
    <property type="entry name" value="DUF4440"/>
</dbReference>
<evidence type="ECO:0000259" key="1">
    <source>
        <dbReference type="Pfam" id="PF14534"/>
    </source>
</evidence>
<gene>
    <name evidence="2" type="ORF">NCTC10684_00976</name>
</gene>
<dbReference type="RefSeq" id="WP_115730230.1">
    <property type="nucleotide sequence ID" value="NZ_BAAAVY010000005.1"/>
</dbReference>